<name>A0A2P2LCG3_RHIMU</name>
<dbReference type="AlphaFoldDB" id="A0A2P2LCG3"/>
<evidence type="ECO:0000256" key="1">
    <source>
        <dbReference type="ARBA" id="ARBA00022737"/>
    </source>
</evidence>
<evidence type="ECO:0000313" key="3">
    <source>
        <dbReference type="EMBL" id="MBX15620.1"/>
    </source>
</evidence>
<organism evidence="3">
    <name type="scientific">Rhizophora mucronata</name>
    <name type="common">Asiatic mangrove</name>
    <dbReference type="NCBI Taxonomy" id="61149"/>
    <lineage>
        <taxon>Eukaryota</taxon>
        <taxon>Viridiplantae</taxon>
        <taxon>Streptophyta</taxon>
        <taxon>Embryophyta</taxon>
        <taxon>Tracheophyta</taxon>
        <taxon>Spermatophyta</taxon>
        <taxon>Magnoliopsida</taxon>
        <taxon>eudicotyledons</taxon>
        <taxon>Gunneridae</taxon>
        <taxon>Pentapetalae</taxon>
        <taxon>rosids</taxon>
        <taxon>fabids</taxon>
        <taxon>Malpighiales</taxon>
        <taxon>Rhizophoraceae</taxon>
        <taxon>Rhizophora</taxon>
    </lineage>
</organism>
<feature type="domain" description="Disease resistance protein winged helix" evidence="2">
    <location>
        <begin position="5"/>
        <end position="59"/>
    </location>
</feature>
<dbReference type="EMBL" id="GGEC01035136">
    <property type="protein sequence ID" value="MBX15620.1"/>
    <property type="molecule type" value="Transcribed_RNA"/>
</dbReference>
<sequence length="76" mass="8978">MKLSMAQVRLNQRWRAALEVIGKNYFQNLATGPFFQDFEKYEDEDQMIYSYEMHDIVHVLPKLLHGMNVLVCRSAV</sequence>
<evidence type="ECO:0000259" key="2">
    <source>
        <dbReference type="Pfam" id="PF23559"/>
    </source>
</evidence>
<protein>
    <submittedName>
        <fullName evidence="3">Putative disease resistance protein RGA3</fullName>
    </submittedName>
</protein>
<dbReference type="Pfam" id="PF23559">
    <property type="entry name" value="WHD_DRP"/>
    <property type="match status" value="1"/>
</dbReference>
<dbReference type="InterPro" id="IPR058922">
    <property type="entry name" value="WHD_DRP"/>
</dbReference>
<keyword evidence="1" id="KW-0677">Repeat</keyword>
<accession>A0A2P2LCG3</accession>
<reference evidence="3" key="1">
    <citation type="submission" date="2018-02" db="EMBL/GenBank/DDBJ databases">
        <title>Rhizophora mucronata_Transcriptome.</title>
        <authorList>
            <person name="Meera S.P."/>
            <person name="Sreeshan A."/>
            <person name="Augustine A."/>
        </authorList>
    </citation>
    <scope>NUCLEOTIDE SEQUENCE</scope>
    <source>
        <tissue evidence="3">Leaf</tissue>
    </source>
</reference>
<proteinExistence type="predicted"/>